<evidence type="ECO:0000313" key="3">
    <source>
        <dbReference type="Proteomes" id="UP001500457"/>
    </source>
</evidence>
<organism evidence="2 3">
    <name type="scientific">Actinomycetospora straminea</name>
    <dbReference type="NCBI Taxonomy" id="663607"/>
    <lineage>
        <taxon>Bacteria</taxon>
        <taxon>Bacillati</taxon>
        <taxon>Actinomycetota</taxon>
        <taxon>Actinomycetes</taxon>
        <taxon>Pseudonocardiales</taxon>
        <taxon>Pseudonocardiaceae</taxon>
        <taxon>Actinomycetospora</taxon>
    </lineage>
</organism>
<dbReference type="SUPFAM" id="SSF53474">
    <property type="entry name" value="alpha/beta-Hydrolases"/>
    <property type="match status" value="1"/>
</dbReference>
<keyword evidence="3" id="KW-1185">Reference proteome</keyword>
<dbReference type="InterPro" id="IPR011942">
    <property type="entry name" value="PHA_depoly_arom"/>
</dbReference>
<dbReference type="PRINTS" id="PR00111">
    <property type="entry name" value="ABHYDROLASE"/>
</dbReference>
<protein>
    <submittedName>
        <fullName evidence="2">Poly(3-hydroxyalkanoate) depolymerase</fullName>
    </submittedName>
</protein>
<dbReference type="RefSeq" id="WP_274230070.1">
    <property type="nucleotide sequence ID" value="NZ_BAABHQ010000013.1"/>
</dbReference>
<gene>
    <name evidence="2" type="primary">phaZ_2</name>
    <name evidence="2" type="ORF">GCM10023203_43500</name>
</gene>
<comment type="caution">
    <text evidence="2">The sequence shown here is derived from an EMBL/GenBank/DDBJ whole genome shotgun (WGS) entry which is preliminary data.</text>
</comment>
<dbReference type="InterPro" id="IPR050471">
    <property type="entry name" value="AB_hydrolase"/>
</dbReference>
<dbReference type="InterPro" id="IPR000073">
    <property type="entry name" value="AB_hydrolase_1"/>
</dbReference>
<dbReference type="PANTHER" id="PTHR43433">
    <property type="entry name" value="HYDROLASE, ALPHA/BETA FOLD FAMILY PROTEIN"/>
    <property type="match status" value="1"/>
</dbReference>
<dbReference type="Proteomes" id="UP001500457">
    <property type="component" value="Unassembled WGS sequence"/>
</dbReference>
<accession>A0ABP9ETB6</accession>
<proteinExistence type="predicted"/>
<reference evidence="3" key="1">
    <citation type="journal article" date="2019" name="Int. J. Syst. Evol. Microbiol.">
        <title>The Global Catalogue of Microorganisms (GCM) 10K type strain sequencing project: providing services to taxonomists for standard genome sequencing and annotation.</title>
        <authorList>
            <consortium name="The Broad Institute Genomics Platform"/>
            <consortium name="The Broad Institute Genome Sequencing Center for Infectious Disease"/>
            <person name="Wu L."/>
            <person name="Ma J."/>
        </authorList>
    </citation>
    <scope>NUCLEOTIDE SEQUENCE [LARGE SCALE GENOMIC DNA]</scope>
    <source>
        <strain evidence="3">JCM 17983</strain>
    </source>
</reference>
<dbReference type="PANTHER" id="PTHR43433:SF5">
    <property type="entry name" value="AB HYDROLASE-1 DOMAIN-CONTAINING PROTEIN"/>
    <property type="match status" value="1"/>
</dbReference>
<dbReference type="EMBL" id="BAABHQ010000013">
    <property type="protein sequence ID" value="GAA4886201.1"/>
    <property type="molecule type" value="Genomic_DNA"/>
</dbReference>
<feature type="domain" description="AB hydrolase-1" evidence="1">
    <location>
        <begin position="26"/>
        <end position="256"/>
    </location>
</feature>
<evidence type="ECO:0000313" key="2">
    <source>
        <dbReference type="EMBL" id="GAA4886201.1"/>
    </source>
</evidence>
<dbReference type="InterPro" id="IPR029058">
    <property type="entry name" value="AB_hydrolase_fold"/>
</dbReference>
<sequence>MTAVHGPRQVHGVTLNVDVQPGEGVPLLLCNGIGANVELLQPLVDDLHVQGGRRMPVIRFDMPGTGGSPTTRLPRRMHRWARMVADLVTDLGYDEVDVLGISWGGALAQEFAHRHPRLCRRLVLCATSMGMVMVPARPSVLLTLASPLRYFGPSHLRETGRRIYGGGFGSDPTLAARFATHTRAPDPLGYYWQIAAGVGWTSAHYLPHLPQRVLLLAGDDDPIIPTVNAHLMARLLRHGRLHVVRGGGHLALLTHAAEVVPLVHDFLTDGETTS</sequence>
<dbReference type="NCBIfam" id="TIGR02240">
    <property type="entry name" value="PHA_depoly_arom"/>
    <property type="match status" value="1"/>
</dbReference>
<evidence type="ECO:0000259" key="1">
    <source>
        <dbReference type="Pfam" id="PF00561"/>
    </source>
</evidence>
<dbReference type="Gene3D" id="3.40.50.1820">
    <property type="entry name" value="alpha/beta hydrolase"/>
    <property type="match status" value="1"/>
</dbReference>
<dbReference type="Pfam" id="PF00561">
    <property type="entry name" value="Abhydrolase_1"/>
    <property type="match status" value="1"/>
</dbReference>
<name>A0ABP9ETB6_9PSEU</name>